<dbReference type="AlphaFoldDB" id="A0AAD5MV93"/>
<accession>A0AAD5MV93</accession>
<evidence type="ECO:0000313" key="2">
    <source>
        <dbReference type="Proteomes" id="UP001196413"/>
    </source>
</evidence>
<name>A0AAD5MV93_PARTN</name>
<proteinExistence type="predicted"/>
<organism evidence="1 2">
    <name type="scientific">Parelaphostrongylus tenuis</name>
    <name type="common">Meningeal worm</name>
    <dbReference type="NCBI Taxonomy" id="148309"/>
    <lineage>
        <taxon>Eukaryota</taxon>
        <taxon>Metazoa</taxon>
        <taxon>Ecdysozoa</taxon>
        <taxon>Nematoda</taxon>
        <taxon>Chromadorea</taxon>
        <taxon>Rhabditida</taxon>
        <taxon>Rhabditina</taxon>
        <taxon>Rhabditomorpha</taxon>
        <taxon>Strongyloidea</taxon>
        <taxon>Metastrongylidae</taxon>
        <taxon>Parelaphostrongylus</taxon>
    </lineage>
</organism>
<gene>
    <name evidence="1" type="ORF">KIN20_025443</name>
</gene>
<evidence type="ECO:0000313" key="1">
    <source>
        <dbReference type="EMBL" id="KAJ1365205.1"/>
    </source>
</evidence>
<sequence length="101" mass="12024">MCTESSHLRFADLAHFKHYEFSLRPFMKEVPRLDILICNAGIFTSSSLYENCRRFRKNLAMQLPRPFFTCGATPTFIVKIPRWSNYQRLFTSVRICRLREV</sequence>
<keyword evidence="2" id="KW-1185">Reference proteome</keyword>
<reference evidence="1" key="1">
    <citation type="submission" date="2021-06" db="EMBL/GenBank/DDBJ databases">
        <title>Parelaphostrongylus tenuis whole genome reference sequence.</title>
        <authorList>
            <person name="Garwood T.J."/>
            <person name="Larsen P.A."/>
            <person name="Fountain-Jones N.M."/>
            <person name="Garbe J.R."/>
            <person name="Macchietto M.G."/>
            <person name="Kania S.A."/>
            <person name="Gerhold R.W."/>
            <person name="Richards J.E."/>
            <person name="Wolf T.M."/>
        </authorList>
    </citation>
    <scope>NUCLEOTIDE SEQUENCE</scope>
    <source>
        <strain evidence="1">MNPRO001-30</strain>
        <tissue evidence="1">Meninges</tissue>
    </source>
</reference>
<dbReference type="EMBL" id="JAHQIW010005193">
    <property type="protein sequence ID" value="KAJ1365205.1"/>
    <property type="molecule type" value="Genomic_DNA"/>
</dbReference>
<protein>
    <submittedName>
        <fullName evidence="1">Uncharacterized protein</fullName>
    </submittedName>
</protein>
<comment type="caution">
    <text evidence="1">The sequence shown here is derived from an EMBL/GenBank/DDBJ whole genome shotgun (WGS) entry which is preliminary data.</text>
</comment>
<dbReference type="Proteomes" id="UP001196413">
    <property type="component" value="Unassembled WGS sequence"/>
</dbReference>